<comment type="caution">
    <text evidence="1">The sequence shown here is derived from an EMBL/GenBank/DDBJ whole genome shotgun (WGS) entry which is preliminary data.</text>
</comment>
<gene>
    <name evidence="1" type="ORF">N0V91_010005</name>
</gene>
<dbReference type="Proteomes" id="UP001140510">
    <property type="component" value="Unassembled WGS sequence"/>
</dbReference>
<evidence type="ECO:0000313" key="2">
    <source>
        <dbReference type="Proteomes" id="UP001140510"/>
    </source>
</evidence>
<dbReference type="EMBL" id="JAPEVA010000123">
    <property type="protein sequence ID" value="KAJ4398728.1"/>
    <property type="molecule type" value="Genomic_DNA"/>
</dbReference>
<reference evidence="1" key="1">
    <citation type="submission" date="2022-10" db="EMBL/GenBank/DDBJ databases">
        <title>Tapping the CABI collections for fungal endophytes: first genome assemblies for Collariella, Neodidymelliopsis, Ascochyta clinopodiicola, Didymella pomorum, Didymosphaeria variabile, Neocosmospora piperis and Neocucurbitaria cava.</title>
        <authorList>
            <person name="Hill R."/>
        </authorList>
    </citation>
    <scope>NUCLEOTIDE SEQUENCE</scope>
    <source>
        <strain evidence="1">IMI 355091</strain>
    </source>
</reference>
<dbReference type="AlphaFoldDB" id="A0A9W8Z4G8"/>
<keyword evidence="2" id="KW-1185">Reference proteome</keyword>
<feature type="non-terminal residue" evidence="1">
    <location>
        <position position="205"/>
    </location>
</feature>
<sequence>MSPHESVAGSPFLMLPGGYGLTQVCRNIRSEFLVLYRAAILDSVLPQDLYEYIDAFLKSPGTSNNKIAGSIIIDFSANPSSVLDIRPLLLLLRDVDNLHVGTYDILEPEHFPLNQHLPAPDIRDILSNLYDIINLENFYNYVENAMTMLEIECDDTKGVEIVFELGPAHWEPWMGVWSAPQDDPQSRIGIPLETADNVVQWGSGC</sequence>
<evidence type="ECO:0000313" key="1">
    <source>
        <dbReference type="EMBL" id="KAJ4398728.1"/>
    </source>
</evidence>
<proteinExistence type="predicted"/>
<dbReference type="OrthoDB" id="4133832at2759"/>
<protein>
    <submittedName>
        <fullName evidence="1">Uncharacterized protein</fullName>
    </submittedName>
</protein>
<accession>A0A9W8Z4G8</accession>
<organism evidence="1 2">
    <name type="scientific">Didymella pomorum</name>
    <dbReference type="NCBI Taxonomy" id="749634"/>
    <lineage>
        <taxon>Eukaryota</taxon>
        <taxon>Fungi</taxon>
        <taxon>Dikarya</taxon>
        <taxon>Ascomycota</taxon>
        <taxon>Pezizomycotina</taxon>
        <taxon>Dothideomycetes</taxon>
        <taxon>Pleosporomycetidae</taxon>
        <taxon>Pleosporales</taxon>
        <taxon>Pleosporineae</taxon>
        <taxon>Didymellaceae</taxon>
        <taxon>Didymella</taxon>
    </lineage>
</organism>
<name>A0A9W8Z4G8_9PLEO</name>